<comment type="similarity">
    <text evidence="2">Belongs to the SusD family.</text>
</comment>
<dbReference type="Gene3D" id="1.10.3780.10">
    <property type="entry name" value="SusD-like"/>
    <property type="match status" value="1"/>
</dbReference>
<dbReference type="RefSeq" id="WP_211324834.1">
    <property type="nucleotide sequence ID" value="NZ_QLLL01000006.1"/>
</dbReference>
<dbReference type="EMBL" id="QLLL01000006">
    <property type="protein sequence ID" value="RAJ02375.1"/>
    <property type="molecule type" value="Genomic_DNA"/>
</dbReference>
<dbReference type="InterPro" id="IPR012944">
    <property type="entry name" value="SusD_RagB_dom"/>
</dbReference>
<dbReference type="InterPro" id="IPR033985">
    <property type="entry name" value="SusD-like_N"/>
</dbReference>
<dbReference type="Pfam" id="PF14322">
    <property type="entry name" value="SusD-like_3"/>
    <property type="match status" value="1"/>
</dbReference>
<dbReference type="SUPFAM" id="SSF48452">
    <property type="entry name" value="TPR-like"/>
    <property type="match status" value="1"/>
</dbReference>
<evidence type="ECO:0000256" key="5">
    <source>
        <dbReference type="ARBA" id="ARBA00023237"/>
    </source>
</evidence>
<keyword evidence="4" id="KW-0472">Membrane</keyword>
<evidence type="ECO:0000256" key="6">
    <source>
        <dbReference type="SAM" id="SignalP"/>
    </source>
</evidence>
<gene>
    <name evidence="9" type="ORF">LX64_03387</name>
</gene>
<dbReference type="Gene3D" id="1.25.40.390">
    <property type="match status" value="1"/>
</dbReference>
<dbReference type="InterPro" id="IPR011990">
    <property type="entry name" value="TPR-like_helical_dom_sf"/>
</dbReference>
<comment type="caution">
    <text evidence="9">The sequence shown here is derived from an EMBL/GenBank/DDBJ whole genome shotgun (WGS) entry which is preliminary data.</text>
</comment>
<evidence type="ECO:0000313" key="9">
    <source>
        <dbReference type="EMBL" id="RAJ02375.1"/>
    </source>
</evidence>
<evidence type="ECO:0000256" key="4">
    <source>
        <dbReference type="ARBA" id="ARBA00023136"/>
    </source>
</evidence>
<accession>A0A327QEE1</accession>
<evidence type="ECO:0000256" key="3">
    <source>
        <dbReference type="ARBA" id="ARBA00022729"/>
    </source>
</evidence>
<organism evidence="9 10">
    <name type="scientific">Chitinophaga skermanii</name>
    <dbReference type="NCBI Taxonomy" id="331697"/>
    <lineage>
        <taxon>Bacteria</taxon>
        <taxon>Pseudomonadati</taxon>
        <taxon>Bacteroidota</taxon>
        <taxon>Chitinophagia</taxon>
        <taxon>Chitinophagales</taxon>
        <taxon>Chitinophagaceae</taxon>
        <taxon>Chitinophaga</taxon>
    </lineage>
</organism>
<dbReference type="Gene3D" id="1.25.40.10">
    <property type="entry name" value="Tetratricopeptide repeat domain"/>
    <property type="match status" value="1"/>
</dbReference>
<reference evidence="9 10" key="1">
    <citation type="submission" date="2018-06" db="EMBL/GenBank/DDBJ databases">
        <title>Genomic Encyclopedia of Archaeal and Bacterial Type Strains, Phase II (KMG-II): from individual species to whole genera.</title>
        <authorList>
            <person name="Goeker M."/>
        </authorList>
    </citation>
    <scope>NUCLEOTIDE SEQUENCE [LARGE SCALE GENOMIC DNA]</scope>
    <source>
        <strain evidence="9 10">DSM 23857</strain>
    </source>
</reference>
<evidence type="ECO:0000256" key="1">
    <source>
        <dbReference type="ARBA" id="ARBA00004442"/>
    </source>
</evidence>
<dbReference type="AlphaFoldDB" id="A0A327QEE1"/>
<evidence type="ECO:0000313" key="10">
    <source>
        <dbReference type="Proteomes" id="UP000249547"/>
    </source>
</evidence>
<feature type="domain" description="SusD-like N-terminal" evidence="8">
    <location>
        <begin position="98"/>
        <end position="247"/>
    </location>
</feature>
<feature type="signal peptide" evidence="6">
    <location>
        <begin position="1"/>
        <end position="22"/>
    </location>
</feature>
<evidence type="ECO:0000259" key="8">
    <source>
        <dbReference type="Pfam" id="PF14322"/>
    </source>
</evidence>
<dbReference type="Proteomes" id="UP000249547">
    <property type="component" value="Unassembled WGS sequence"/>
</dbReference>
<keyword evidence="3 6" id="KW-0732">Signal</keyword>
<name>A0A327QEE1_9BACT</name>
<feature type="domain" description="RagB/SusD" evidence="7">
    <location>
        <begin position="361"/>
        <end position="530"/>
    </location>
</feature>
<evidence type="ECO:0000256" key="2">
    <source>
        <dbReference type="ARBA" id="ARBA00006275"/>
    </source>
</evidence>
<keyword evidence="5" id="KW-0998">Cell outer membrane</keyword>
<dbReference type="GO" id="GO:0009279">
    <property type="term" value="C:cell outer membrane"/>
    <property type="evidence" value="ECO:0007669"/>
    <property type="project" value="UniProtKB-SubCell"/>
</dbReference>
<proteinExistence type="inferred from homology"/>
<dbReference type="Pfam" id="PF07980">
    <property type="entry name" value="SusD_RagB"/>
    <property type="match status" value="1"/>
</dbReference>
<keyword evidence="10" id="KW-1185">Reference proteome</keyword>
<comment type="subcellular location">
    <subcellularLocation>
        <location evidence="1">Cell outer membrane</location>
    </subcellularLocation>
</comment>
<feature type="chain" id="PRO_5016387239" evidence="6">
    <location>
        <begin position="23"/>
        <end position="530"/>
    </location>
</feature>
<sequence>MNPRYKILACFLVAASIFSSCTKDLNLKPLNSNIADIQYGTPAGYKQVLAKVYGSYSLVSSTGVGNSDVNIAGIGDAAVTDFIRAYWNLQELTTDEAKCAWNDVNLQSFHTFSWTSSNILITALYTRSLFQITVCNEFIRESTDEKLATRNITGKDAEDIRHYRAEARFLRAFQYWVLMDLFANPPFVTDKDPIGKFIPQQIQRKDLFAYIESELKAIDGELVAAKQNEYGRADQAAAWALLARLYLNAEVYTKEQRYTDAITYANKVLGAGYVLMNNYAYNFNSDNNVQNTEVILPIAYDATSSQNYGGTTFLICSAHGTNVEDNQKAGIPGGGWQGNRSTKNLPLVFGDYSGNVDKRAMFGRGTLEMNNLINFDAGLGVTKFTNVTKAGQIPYSPNGVLVNTDFPLFRLAEMYLIYIEAVKRGGTGGSEAQAITYFNKLRERAYGNTNGNISSYSLDDVLNERLRELYWEGFRRTDLIRYNKFTGSSYLWPWKGGAENGTGVDAKYNLFPIPSSEIISNTNLKQNQGY</sequence>
<evidence type="ECO:0000259" key="7">
    <source>
        <dbReference type="Pfam" id="PF07980"/>
    </source>
</evidence>
<protein>
    <submittedName>
        <fullName evidence="9">Putative outer membrane starch-binding protein</fullName>
    </submittedName>
</protein>
<dbReference type="PROSITE" id="PS51257">
    <property type="entry name" value="PROKAR_LIPOPROTEIN"/>
    <property type="match status" value="1"/>
</dbReference>